<dbReference type="CDD" id="cd03887">
    <property type="entry name" value="M20_Acy1L2"/>
    <property type="match status" value="1"/>
</dbReference>
<comment type="similarity">
    <text evidence="1">Belongs to the peptidase M20A family.</text>
</comment>
<dbReference type="Gene3D" id="3.40.630.10">
    <property type="entry name" value="Zn peptidases"/>
    <property type="match status" value="1"/>
</dbReference>
<dbReference type="PANTHER" id="PTHR30575">
    <property type="entry name" value="PEPTIDASE M20"/>
    <property type="match status" value="1"/>
</dbReference>
<dbReference type="InterPro" id="IPR017144">
    <property type="entry name" value="Xaa-Arg_dipeptidase"/>
</dbReference>
<dbReference type="STRING" id="37928.SAMN04489742_0454"/>
<organism evidence="3 4">
    <name type="scientific">Crystallibacter crystallopoietes</name>
    <dbReference type="NCBI Taxonomy" id="37928"/>
    <lineage>
        <taxon>Bacteria</taxon>
        <taxon>Bacillati</taxon>
        <taxon>Actinomycetota</taxon>
        <taxon>Actinomycetes</taxon>
        <taxon>Micrococcales</taxon>
        <taxon>Micrococcaceae</taxon>
        <taxon>Crystallibacter</taxon>
    </lineage>
</organism>
<evidence type="ECO:0000313" key="3">
    <source>
        <dbReference type="EMBL" id="SDQ28628.1"/>
    </source>
</evidence>
<protein>
    <recommendedName>
        <fullName evidence="1">Peptidase M20 domain-containing protein 2</fullName>
    </recommendedName>
</protein>
<dbReference type="GO" id="GO:0046657">
    <property type="term" value="P:folic acid catabolic process"/>
    <property type="evidence" value="ECO:0007669"/>
    <property type="project" value="TreeGrafter"/>
</dbReference>
<dbReference type="RefSeq" id="WP_211482270.1">
    <property type="nucleotide sequence ID" value="NZ_CP018863.1"/>
</dbReference>
<dbReference type="Gene3D" id="3.30.70.360">
    <property type="match status" value="1"/>
</dbReference>
<dbReference type="InterPro" id="IPR036264">
    <property type="entry name" value="Bact_exopeptidase_dim_dom"/>
</dbReference>
<dbReference type="Pfam" id="PF07687">
    <property type="entry name" value="M20_dimer"/>
    <property type="match status" value="1"/>
</dbReference>
<dbReference type="GO" id="GO:0071713">
    <property type="term" value="F:para-aminobenzoyl-glutamate hydrolase activity"/>
    <property type="evidence" value="ECO:0007669"/>
    <property type="project" value="TreeGrafter"/>
</dbReference>
<reference evidence="3 4" key="1">
    <citation type="submission" date="2016-10" db="EMBL/GenBank/DDBJ databases">
        <authorList>
            <person name="de Groot N.N."/>
        </authorList>
    </citation>
    <scope>NUCLEOTIDE SEQUENCE [LARGE SCALE GENOMIC DNA]</scope>
    <source>
        <strain evidence="3 4">DSM 20117</strain>
    </source>
</reference>
<dbReference type="FunFam" id="3.30.70.360:FF:000004">
    <property type="entry name" value="Peptidase M20 domain-containing protein 2"/>
    <property type="match status" value="1"/>
</dbReference>
<feature type="domain" description="Peptidase M20 dimerisation" evidence="2">
    <location>
        <begin position="172"/>
        <end position="264"/>
    </location>
</feature>
<dbReference type="InterPro" id="IPR011650">
    <property type="entry name" value="Peptidase_M20_dimer"/>
</dbReference>
<dbReference type="SUPFAM" id="SSF55031">
    <property type="entry name" value="Bacterial exopeptidase dimerisation domain"/>
    <property type="match status" value="1"/>
</dbReference>
<dbReference type="GO" id="GO:0005737">
    <property type="term" value="C:cytoplasm"/>
    <property type="evidence" value="ECO:0007669"/>
    <property type="project" value="TreeGrafter"/>
</dbReference>
<dbReference type="InterPro" id="IPR052030">
    <property type="entry name" value="Peptidase_M20/M20A_hydrolases"/>
</dbReference>
<dbReference type="PANTHER" id="PTHR30575:SF0">
    <property type="entry name" value="XAA-ARG DIPEPTIDASE"/>
    <property type="match status" value="1"/>
</dbReference>
<dbReference type="Proteomes" id="UP000181917">
    <property type="component" value="Unassembled WGS sequence"/>
</dbReference>
<dbReference type="PIRSF" id="PIRSF037226">
    <property type="entry name" value="Amidohydrolase_ACY1L2_prd"/>
    <property type="match status" value="1"/>
</dbReference>
<gene>
    <name evidence="3" type="ORF">SAMN04489742_0454</name>
</gene>
<dbReference type="Pfam" id="PF01546">
    <property type="entry name" value="Peptidase_M20"/>
    <property type="match status" value="1"/>
</dbReference>
<keyword evidence="3" id="KW-0378">Hydrolase</keyword>
<evidence type="ECO:0000259" key="2">
    <source>
        <dbReference type="Pfam" id="PF07687"/>
    </source>
</evidence>
<proteinExistence type="inferred from homology"/>
<dbReference type="GO" id="GO:0016805">
    <property type="term" value="F:dipeptidase activity"/>
    <property type="evidence" value="ECO:0007669"/>
    <property type="project" value="InterPro"/>
</dbReference>
<dbReference type="InterPro" id="IPR002933">
    <property type="entry name" value="Peptidase_M20"/>
</dbReference>
<dbReference type="SUPFAM" id="SSF53187">
    <property type="entry name" value="Zn-dependent exopeptidases"/>
    <property type="match status" value="1"/>
</dbReference>
<evidence type="ECO:0000313" key="4">
    <source>
        <dbReference type="Proteomes" id="UP000181917"/>
    </source>
</evidence>
<dbReference type="AlphaFoldDB" id="A0A1H0ZM99"/>
<evidence type="ECO:0000256" key="1">
    <source>
        <dbReference type="PIRNR" id="PIRNR037226"/>
    </source>
</evidence>
<accession>A0A1H0ZM99</accession>
<name>A0A1H0ZM99_9MICC</name>
<dbReference type="NCBIfam" id="TIGR01891">
    <property type="entry name" value="amidohydrolases"/>
    <property type="match status" value="1"/>
</dbReference>
<dbReference type="InterPro" id="IPR017439">
    <property type="entry name" value="Amidohydrolase"/>
</dbReference>
<keyword evidence="4" id="KW-1185">Reference proteome</keyword>
<sequence length="391" mass="41495">MSMVDALKQRAEDALEAGLDRIVDFSHRLHGNPETGLEEVKASAWLVAELEALDQARVEHGLGELPTAVRAEGGHGELVLTICAEYDALPGIGHACGHNIIAAAALGAFTALAPLVDELGVTVRLLGTPAEETVGGKIIMLEQGDFDGTHAAMMVHPNAHDESAMRPYACSGYRATFRGQSAHASAAPYEGINALDAMTVALTAIGLARQQLKPNQQIHGYVLDAGFAPNVIPEKATGEWMVRADSMESLEHVTKVLHRCLEAGAVASGCRLEIDETGHSFANLKTDGHMADLYNANARLLGRSPREEALLAGSTDMGNVSQYFPTIHPMIGLGDDCPPIHSAEFADFAVSSAGDQAVRDGALAMAWTCIDLATDPAHRRRLLTGTRMIDA</sequence>
<dbReference type="EMBL" id="FNKH01000002">
    <property type="protein sequence ID" value="SDQ28628.1"/>
    <property type="molecule type" value="Genomic_DNA"/>
</dbReference>